<accession>F2T727</accession>
<dbReference type="AlphaFoldDB" id="F2T727"/>
<name>F2T727_AJEDA</name>
<dbReference type="HOGENOM" id="CLU_065382_1_0_1"/>
<proteinExistence type="predicted"/>
<sequence length="183" mass="20584">MTAGLRTPATNQRTIALGAFKVDDTIVEERPDESNNDFEDPVGDTSEMLDNAYGPSGYDTNPASEETRMRLEIARLQHEIERMKAGRANETLASDDNVSADLAEFLQKQGRTSALMKILGEFRDQVRPIKKPVILTGSENYPMWKEEILLAVRQSRTIDIIDNKQIGPQEERKQRHAAVLGRT</sequence>
<evidence type="ECO:0000313" key="1">
    <source>
        <dbReference type="EMBL" id="EGE79040.1"/>
    </source>
</evidence>
<dbReference type="OrthoDB" id="4190273at2759"/>
<organism evidence="1">
    <name type="scientific">Ajellomyces dermatitidis (strain ATCC 18188 / CBS 674.68)</name>
    <name type="common">Blastomyces dermatitidis</name>
    <dbReference type="NCBI Taxonomy" id="653446"/>
    <lineage>
        <taxon>Eukaryota</taxon>
        <taxon>Fungi</taxon>
        <taxon>Dikarya</taxon>
        <taxon>Ascomycota</taxon>
        <taxon>Pezizomycotina</taxon>
        <taxon>Eurotiomycetes</taxon>
        <taxon>Eurotiomycetidae</taxon>
        <taxon>Onygenales</taxon>
        <taxon>Ajellomycetaceae</taxon>
        <taxon>Blastomyces</taxon>
    </lineage>
</organism>
<dbReference type="EMBL" id="GG749412">
    <property type="protein sequence ID" value="EGE79040.1"/>
    <property type="molecule type" value="Genomic_DNA"/>
</dbReference>
<gene>
    <name evidence="1" type="ORF">BDDG_01978</name>
</gene>
<dbReference type="Proteomes" id="UP000007802">
    <property type="component" value="Unassembled WGS sequence"/>
</dbReference>
<protein>
    <submittedName>
        <fullName evidence="1">Uncharacterized protein</fullName>
    </submittedName>
</protein>
<reference evidence="1" key="1">
    <citation type="submission" date="2010-03" db="EMBL/GenBank/DDBJ databases">
        <title>Annotation of Blastomyces dermatitidis strain ATCC 18188.</title>
        <authorList>
            <consortium name="The Broad Institute Genome Sequencing Platform"/>
            <consortium name="Broad Institute Genome Sequencing Center for Infectious Disease."/>
            <person name="Cuomo C."/>
            <person name="Klein B."/>
            <person name="Sullivan T."/>
            <person name="Heitman J."/>
            <person name="Young S."/>
            <person name="Zeng Q."/>
            <person name="Gargeya S."/>
            <person name="Alvarado L."/>
            <person name="Berlin A.M."/>
            <person name="Chapman S.B."/>
            <person name="Chen Z."/>
            <person name="Freedman E."/>
            <person name="Gellesch M."/>
            <person name="Goldberg J."/>
            <person name="Griggs A."/>
            <person name="Gujja S."/>
            <person name="Heilman E."/>
            <person name="Heiman D."/>
            <person name="Howarth C."/>
            <person name="Mehta T."/>
            <person name="Neiman D."/>
            <person name="Pearson M."/>
            <person name="Roberts A."/>
            <person name="Saif S."/>
            <person name="Shea T."/>
            <person name="Shenoy N."/>
            <person name="Sisk P."/>
            <person name="Stolte C."/>
            <person name="Sykes S."/>
            <person name="White J."/>
            <person name="Yandava C."/>
            <person name="Haas B."/>
            <person name="Nusbaum C."/>
            <person name="Birren B."/>
        </authorList>
    </citation>
    <scope>NUCLEOTIDE SEQUENCE [LARGE SCALE GENOMIC DNA]</scope>
    <source>
        <strain evidence="1">ATCC 18188</strain>
    </source>
</reference>